<proteinExistence type="predicted"/>
<keyword evidence="1" id="KW-0472">Membrane</keyword>
<dbReference type="AlphaFoldDB" id="A0A8H3D436"/>
<keyword evidence="1" id="KW-0812">Transmembrane</keyword>
<feature type="transmembrane region" description="Helical" evidence="1">
    <location>
        <begin position="485"/>
        <end position="506"/>
    </location>
</feature>
<evidence type="ECO:0000313" key="2">
    <source>
        <dbReference type="EMBL" id="CAE6509003.1"/>
    </source>
</evidence>
<evidence type="ECO:0000313" key="3">
    <source>
        <dbReference type="Proteomes" id="UP000663843"/>
    </source>
</evidence>
<reference evidence="2" key="1">
    <citation type="submission" date="2021-01" db="EMBL/GenBank/DDBJ databases">
        <authorList>
            <person name="Kaushik A."/>
        </authorList>
    </citation>
    <scope>NUCLEOTIDE SEQUENCE</scope>
    <source>
        <strain evidence="2">AG2-2IIIB</strain>
    </source>
</reference>
<dbReference type="EMBL" id="CAJMWT010005735">
    <property type="protein sequence ID" value="CAE6509003.1"/>
    <property type="molecule type" value="Genomic_DNA"/>
</dbReference>
<gene>
    <name evidence="2" type="ORF">RDB_LOCUS149821</name>
</gene>
<dbReference type="Proteomes" id="UP000663843">
    <property type="component" value="Unassembled WGS sequence"/>
</dbReference>
<evidence type="ECO:0000256" key="1">
    <source>
        <dbReference type="SAM" id="Phobius"/>
    </source>
</evidence>
<protein>
    <submittedName>
        <fullName evidence="2">Uncharacterized protein</fullName>
    </submittedName>
</protein>
<comment type="caution">
    <text evidence="2">The sequence shown here is derived from an EMBL/GenBank/DDBJ whole genome shotgun (WGS) entry which is preliminary data.</text>
</comment>
<sequence length="517" mass="59208">MALEIHHRWGRPLGQYVSSYARNKTASRLSGLDDPKQLLVGQQIIEQICLAAHDPTSLGPSVSDLYTLLSFSRSPAGYSLFSNPQLISGCIRLMSHLPLSQAGRQAPFTYEYGYLCFRILTLALGMCIFDRRDGHFQILMEDMATYHTVEPIRVFSRHIRGVVAEDANHSAAAGPARHFYSCALGWLHCPECPKMPELVSRSDASMLLGMIWDDDKQFMKSMLWTYSPGLSGVVYLLWRYVYYEQYLKDHPHPDRFMIPFTDVFFRCVLCSTPDQAFALSIIRMLNFHASKLWKDAPIKIRSELADSRLMMQAYINQLKLGIQPIDNDETSLPMADIPDTLYFLYRHFVPGCQDMIPELIGTTIERCWVAFLNPSKLTIFLVEFMGMLSWFRAFIGCFDQPHPDNQNLKLKALTHAMGSDLMDLIGRVMVFIDPTPKEPKDIDDNEKLLKECENIFIELSYLPPGSELENYFVDRGVDARIQKSLGAWNMLVIFVKHTFIAALHVFKRTGNRERLDD</sequence>
<organism evidence="2 3">
    <name type="scientific">Rhizoctonia solani</name>
    <dbReference type="NCBI Taxonomy" id="456999"/>
    <lineage>
        <taxon>Eukaryota</taxon>
        <taxon>Fungi</taxon>
        <taxon>Dikarya</taxon>
        <taxon>Basidiomycota</taxon>
        <taxon>Agaricomycotina</taxon>
        <taxon>Agaricomycetes</taxon>
        <taxon>Cantharellales</taxon>
        <taxon>Ceratobasidiaceae</taxon>
        <taxon>Rhizoctonia</taxon>
    </lineage>
</organism>
<keyword evidence="1" id="KW-1133">Transmembrane helix</keyword>
<accession>A0A8H3D436</accession>
<name>A0A8H3D436_9AGAM</name>